<feature type="compositionally biased region" description="Low complexity" evidence="2">
    <location>
        <begin position="417"/>
        <end position="429"/>
    </location>
</feature>
<feature type="compositionally biased region" description="Acidic residues" evidence="2">
    <location>
        <begin position="801"/>
        <end position="813"/>
    </location>
</feature>
<dbReference type="Proteomes" id="UP000221165">
    <property type="component" value="Unassembled WGS sequence"/>
</dbReference>
<keyword evidence="1" id="KW-0175">Coiled coil</keyword>
<feature type="compositionally biased region" description="Basic and acidic residues" evidence="2">
    <location>
        <begin position="205"/>
        <end position="214"/>
    </location>
</feature>
<dbReference type="RefSeq" id="XP_067927778.1">
    <property type="nucleotide sequence ID" value="XM_068060246.1"/>
</dbReference>
<feature type="region of interest" description="Disordered" evidence="2">
    <location>
        <begin position="182"/>
        <end position="228"/>
    </location>
</feature>
<evidence type="ECO:0000256" key="2">
    <source>
        <dbReference type="SAM" id="MobiDB-lite"/>
    </source>
</evidence>
<name>A0A2C6LIW7_9APIC</name>
<keyword evidence="4" id="KW-1185">Reference proteome</keyword>
<feature type="compositionally biased region" description="Low complexity" evidence="2">
    <location>
        <begin position="437"/>
        <end position="456"/>
    </location>
</feature>
<feature type="compositionally biased region" description="Basic and acidic residues" evidence="2">
    <location>
        <begin position="781"/>
        <end position="795"/>
    </location>
</feature>
<dbReference type="VEuPathDB" id="ToxoDB:CSUI_000011"/>
<evidence type="ECO:0000256" key="1">
    <source>
        <dbReference type="SAM" id="Coils"/>
    </source>
</evidence>
<feature type="compositionally biased region" description="Basic and acidic residues" evidence="2">
    <location>
        <begin position="732"/>
        <end position="763"/>
    </location>
</feature>
<organism evidence="3 4">
    <name type="scientific">Cystoisospora suis</name>
    <dbReference type="NCBI Taxonomy" id="483139"/>
    <lineage>
        <taxon>Eukaryota</taxon>
        <taxon>Sar</taxon>
        <taxon>Alveolata</taxon>
        <taxon>Apicomplexa</taxon>
        <taxon>Conoidasida</taxon>
        <taxon>Coccidia</taxon>
        <taxon>Eucoccidiorida</taxon>
        <taxon>Eimeriorina</taxon>
        <taxon>Sarcocystidae</taxon>
        <taxon>Cystoisospora</taxon>
    </lineage>
</organism>
<evidence type="ECO:0000313" key="3">
    <source>
        <dbReference type="EMBL" id="PHJ26133.1"/>
    </source>
</evidence>
<feature type="region of interest" description="Disordered" evidence="2">
    <location>
        <begin position="636"/>
        <end position="1044"/>
    </location>
</feature>
<dbReference type="GeneID" id="94423457"/>
<dbReference type="EMBL" id="MIGC01000012">
    <property type="protein sequence ID" value="PHJ26133.1"/>
    <property type="molecule type" value="Genomic_DNA"/>
</dbReference>
<dbReference type="OrthoDB" id="333718at2759"/>
<feature type="compositionally biased region" description="Polar residues" evidence="2">
    <location>
        <begin position="840"/>
        <end position="856"/>
    </location>
</feature>
<feature type="compositionally biased region" description="Basic and acidic residues" evidence="2">
    <location>
        <begin position="814"/>
        <end position="831"/>
    </location>
</feature>
<feature type="compositionally biased region" description="Basic and acidic residues" evidence="2">
    <location>
        <begin position="958"/>
        <end position="968"/>
    </location>
</feature>
<feature type="coiled-coil region" evidence="1">
    <location>
        <begin position="536"/>
        <end position="633"/>
    </location>
</feature>
<feature type="compositionally biased region" description="Basic and acidic residues" evidence="2">
    <location>
        <begin position="1011"/>
        <end position="1030"/>
    </location>
</feature>
<gene>
    <name evidence="3" type="ORF">CSUI_000011</name>
</gene>
<feature type="compositionally biased region" description="Basic and acidic residues" evidence="2">
    <location>
        <begin position="709"/>
        <end position="722"/>
    </location>
</feature>
<comment type="caution">
    <text evidence="3">The sequence shown here is derived from an EMBL/GenBank/DDBJ whole genome shotgun (WGS) entry which is preliminary data.</text>
</comment>
<reference evidence="3 4" key="1">
    <citation type="journal article" date="2017" name="Int. J. Parasitol.">
        <title>The genome of the protozoan parasite Cystoisospora suis and a reverse vaccinology approach to identify vaccine candidates.</title>
        <authorList>
            <person name="Palmieri N."/>
            <person name="Shrestha A."/>
            <person name="Ruttkowski B."/>
            <person name="Beck T."/>
            <person name="Vogl C."/>
            <person name="Tomley F."/>
            <person name="Blake D.P."/>
            <person name="Joachim A."/>
        </authorList>
    </citation>
    <scope>NUCLEOTIDE SEQUENCE [LARGE SCALE GENOMIC DNA]</scope>
    <source>
        <strain evidence="3 4">Wien I</strain>
    </source>
</reference>
<feature type="compositionally biased region" description="Basic and acidic residues" evidence="2">
    <location>
        <begin position="857"/>
        <end position="866"/>
    </location>
</feature>
<feature type="compositionally biased region" description="Basic and acidic residues" evidence="2">
    <location>
        <begin position="938"/>
        <end position="951"/>
    </location>
</feature>
<proteinExistence type="predicted"/>
<feature type="region of interest" description="Disordered" evidence="2">
    <location>
        <begin position="417"/>
        <end position="459"/>
    </location>
</feature>
<sequence>QKEQQQAGARLVELREQIEERQKKIDEQRKRADDLQTELEEKTVEVGKLRAALEALERLEEEHRQEHKNAVEASAAAAVENLKAQIVELQGRLQELETKREEAERCYKREREARAEDLKRSEDVRHEIQTLREKKRKLQEEKEEKEEKWRRQRLELEDEVSSLRQQTSSLLRDLERLRTESLTFSRSKNLSKDASGPVDASGGAAEERSQRSEASEETTEASTSSSVLQVRLEEATAMRMTMEAELYACRVDIARKDVELQMLKKQVEEASGQRRHEERRLEEFQQQLKANEVNQLLLAKIPTLELDNERLRKELATSHEIQQRLQRDLHQQQEKLQPLLLQTRQQEAALEEAATQRKGLAAAAEEWKQNYQKIVKRLQDQLQMVTAERNSLSSSLKEAQSRQAELEASLQRQQQLARQQAQQHQQLQEKATRERSQLQQQVAQAKQQGGAAADAQKQLECERRSNSLLRQRVERLESALKHEQQGAGSATALGPQLAEAVGRVARLGTVAAAVAVTALKASQSASVAAQEQQKMRSVLDAAAAQAQKEIAQLQQQRQQHEKALATAQQRLGQMEAARREAEAERDLVCRQSAEQEQLLQAQGEAAAAQQRELENMMAELHAARALAKQLLHEAGAGASADTVSKRPREEEPETETDSRAAVELSNLPAKRVREEKKPQAEEVATREEGTVQQGTAEEVPWHQPGAPDAGREQTEEQREGNKPHVSVGDDSEQTKERTQEEVRPQEEEHMEESGADGREREDGQEADPGTPEQNAVGVECFTHDQEALQEHHPAEGQDFGQMDDDSPSEAIEEKDERSESAAGDADHDHGAVDGGAVPVSTDSLGSSDTQGTSAEQHSPEGEDRDQFFVFNSGEDAGSGLTEGESGSAMYYLSEDQGAEAEENTQQTSDGNGDISVNAEDRQDMSDAPQESVVPMEVSAEHLQLEQHRGPAQEEFEEGGAHGGEEDVHLVSSGETAEPPTAAGQERDEVTVALPGQSSYEEGTGAFAQPKAEQHHEEAVEGQEKGDEKGDSPSAAEEGHLGQSG</sequence>
<dbReference type="AlphaFoldDB" id="A0A2C6LIW7"/>
<protein>
    <submittedName>
        <fullName evidence="3">Uncharacterized protein</fullName>
    </submittedName>
</protein>
<feature type="region of interest" description="Disordered" evidence="2">
    <location>
        <begin position="100"/>
        <end position="151"/>
    </location>
</feature>
<feature type="non-terminal residue" evidence="3">
    <location>
        <position position="1"/>
    </location>
</feature>
<feature type="compositionally biased region" description="Basic and acidic residues" evidence="2">
    <location>
        <begin position="671"/>
        <end position="689"/>
    </location>
</feature>
<accession>A0A2C6LIW7</accession>
<evidence type="ECO:0000313" key="4">
    <source>
        <dbReference type="Proteomes" id="UP000221165"/>
    </source>
</evidence>